<feature type="region of interest" description="Disordered" evidence="1">
    <location>
        <begin position="201"/>
        <end position="224"/>
    </location>
</feature>
<name>A0A8B6CQE2_MYTGA</name>
<sequence>MQKYTLAERIIKIRQDNPSSISTPASNSTSNSDIRNLNSASTKGTSTVSSLEDVINYRMKKRKKETKQNVQINYDTEMEQSTTSYKENVTPTTDATIESDSQSLISIRKRKQSMRTLSTQYSPRSRIVYGDSNSAENRRRPSSLTRPLADVIKDLGSKKSVCDISNSSRSRENTMIKEGLKRNDNVSIDDNYHGCNQLKIETNEEKSSKPNTAQGPSNSKEDETVKHITKVTITPKKTRNLLSIVEGSQHDEPVNEDTEITSSRSQEDEILNVNIEILVNNKEKPIVLPVIDEDREHTSMMHNSSEEINNPDEASDIPRFNKNAITMFDNEVENGSSKREEDVRKSYIIDEDKLIGEKLVETEREFGENQEEKQHLFSDNKGEVKSKQDSISKTETGGKDKQVQGKSQSEFSRLNKGSEKTRYDHKSKAIPTKEENPKDTSKQSRSNVKFKKPEKNRSHKRTEISKTDNRDRRTSVVSKRGSVSKMSLKQGPANGLQEAKDQEKDKKKKNEDFELLMQTYIKNVQEEQLFSEQVIGAISKWKESTELEESRKSYSEAMKPTKETSDLDCVQSKNSMSTVKRSSRKHTKHESNVELPDGVINQCQDENSKNNIPEEYDSKESENFAQSSATKHDKIDSLERQISVPQESNNEDKGITNNSETRRENAADVADVKDDGAPCSPTQNLLRKSLSEVNAEEKGQMKVEVASESQNKHNVEQSTAKQDTEDRQISCNNNEDDTNDNDDIEGDNNDTNVIHTDCVLNIRQPVINDDTEESDSKHNEKDSCTVKKETLNSSKISTELILESEIENSRTNSNENMDEHIGKDNTDISKTDSNSLTTDEMNKHNSEGTNQQSSNNLNEKKTVNSKGISVSDENNFDTTSENNSTANQTGQQENVTITDKRNYSSLGEGGDNITSNGIYPLERCTPGPTFEFKETKLTANKIVKNVNDQQISSSVKKWDEDDQDLPPLSKLQRQFTRLHHVPCENHVHDKEESADYKFGDGTLFFEENKKLLHTSRVDKIIMDLYFAQKADYSVHKDRLTYQYFNTNVGFARSSTKLDASKEFIFGRQNTTIDCKFAETLKRIDLNKTRENSFFLPSSRSQCRKVKAYANLQKKLAYVLKQ</sequence>
<evidence type="ECO:0000256" key="1">
    <source>
        <dbReference type="SAM" id="MobiDB-lite"/>
    </source>
</evidence>
<evidence type="ECO:0000313" key="2">
    <source>
        <dbReference type="EMBL" id="VDI08445.1"/>
    </source>
</evidence>
<reference evidence="2" key="1">
    <citation type="submission" date="2018-11" db="EMBL/GenBank/DDBJ databases">
        <authorList>
            <person name="Alioto T."/>
            <person name="Alioto T."/>
        </authorList>
    </citation>
    <scope>NUCLEOTIDE SEQUENCE</scope>
</reference>
<feature type="compositionally biased region" description="Basic and acidic residues" evidence="1">
    <location>
        <begin position="365"/>
        <end position="403"/>
    </location>
</feature>
<accession>A0A8B6CQE2</accession>
<feature type="compositionally biased region" description="Low complexity" evidence="1">
    <location>
        <begin position="17"/>
        <end position="32"/>
    </location>
</feature>
<feature type="compositionally biased region" description="Acidic residues" evidence="1">
    <location>
        <begin position="734"/>
        <end position="748"/>
    </location>
</feature>
<feature type="compositionally biased region" description="Basic and acidic residues" evidence="1">
    <location>
        <begin position="817"/>
        <end position="830"/>
    </location>
</feature>
<feature type="region of interest" description="Disordered" evidence="1">
    <location>
        <begin position="15"/>
        <end position="49"/>
    </location>
</feature>
<dbReference type="EMBL" id="UYJE01002191">
    <property type="protein sequence ID" value="VDI08445.1"/>
    <property type="molecule type" value="Genomic_DNA"/>
</dbReference>
<feature type="compositionally biased region" description="Polar residues" evidence="1">
    <location>
        <begin position="33"/>
        <end position="49"/>
    </location>
</feature>
<feature type="compositionally biased region" description="Polar residues" evidence="1">
    <location>
        <begin position="601"/>
        <end position="611"/>
    </location>
</feature>
<keyword evidence="3" id="KW-1185">Reference proteome</keyword>
<comment type="caution">
    <text evidence="2">The sequence shown here is derived from an EMBL/GenBank/DDBJ whole genome shotgun (WGS) entry which is preliminary data.</text>
</comment>
<feature type="region of interest" description="Disordered" evidence="1">
    <location>
        <begin position="802"/>
        <end position="911"/>
    </location>
</feature>
<feature type="region of interest" description="Disordered" evidence="1">
    <location>
        <begin position="542"/>
        <end position="752"/>
    </location>
</feature>
<feature type="compositionally biased region" description="Basic and acidic residues" evidence="1">
    <location>
        <begin position="498"/>
        <end position="510"/>
    </location>
</feature>
<dbReference type="OrthoDB" id="10442493at2759"/>
<proteinExistence type="predicted"/>
<feature type="compositionally biased region" description="Polar residues" evidence="1">
    <location>
        <begin position="864"/>
        <end position="897"/>
    </location>
</feature>
<protein>
    <submittedName>
        <fullName evidence="2">Uncharacterized protein</fullName>
    </submittedName>
</protein>
<feature type="compositionally biased region" description="Basic and acidic residues" evidence="1">
    <location>
        <begin position="416"/>
        <end position="442"/>
    </location>
</feature>
<organism evidence="2 3">
    <name type="scientific">Mytilus galloprovincialis</name>
    <name type="common">Mediterranean mussel</name>
    <dbReference type="NCBI Taxonomy" id="29158"/>
    <lineage>
        <taxon>Eukaryota</taxon>
        <taxon>Metazoa</taxon>
        <taxon>Spiralia</taxon>
        <taxon>Lophotrochozoa</taxon>
        <taxon>Mollusca</taxon>
        <taxon>Bivalvia</taxon>
        <taxon>Autobranchia</taxon>
        <taxon>Pteriomorphia</taxon>
        <taxon>Mytilida</taxon>
        <taxon>Mytiloidea</taxon>
        <taxon>Mytilidae</taxon>
        <taxon>Mytilinae</taxon>
        <taxon>Mytilus</taxon>
    </lineage>
</organism>
<evidence type="ECO:0000313" key="3">
    <source>
        <dbReference type="Proteomes" id="UP000596742"/>
    </source>
</evidence>
<feature type="compositionally biased region" description="Basic and acidic residues" evidence="1">
    <location>
        <begin position="630"/>
        <end position="639"/>
    </location>
</feature>
<gene>
    <name evidence="2" type="ORF">MGAL_10B081226</name>
</gene>
<feature type="compositionally biased region" description="Basic and acidic residues" evidence="1">
    <location>
        <begin position="542"/>
        <end position="565"/>
    </location>
</feature>
<feature type="compositionally biased region" description="Polar residues" evidence="1">
    <location>
        <begin position="571"/>
        <end position="580"/>
    </location>
</feature>
<feature type="compositionally biased region" description="Polar residues" evidence="1">
    <location>
        <begin position="847"/>
        <end position="857"/>
    </location>
</feature>
<feature type="compositionally biased region" description="Polar residues" evidence="1">
    <location>
        <begin position="209"/>
        <end position="218"/>
    </location>
</feature>
<dbReference type="AlphaFoldDB" id="A0A8B6CQE2"/>
<feature type="compositionally biased region" description="Basic and acidic residues" evidence="1">
    <location>
        <begin position="650"/>
        <end position="676"/>
    </location>
</feature>
<feature type="compositionally biased region" description="Basic and acidic residues" evidence="1">
    <location>
        <begin position="451"/>
        <end position="474"/>
    </location>
</feature>
<dbReference type="Proteomes" id="UP000596742">
    <property type="component" value="Unassembled WGS sequence"/>
</dbReference>
<feature type="region of interest" description="Disordered" evidence="1">
    <location>
        <begin position="365"/>
        <end position="510"/>
    </location>
</feature>
<feature type="region of interest" description="Disordered" evidence="1">
    <location>
        <begin position="79"/>
        <end position="103"/>
    </location>
</feature>
<feature type="region of interest" description="Disordered" evidence="1">
    <location>
        <begin position="765"/>
        <end position="786"/>
    </location>
</feature>
<feature type="compositionally biased region" description="Basic and acidic residues" evidence="1">
    <location>
        <begin position="774"/>
        <end position="786"/>
    </location>
</feature>